<comment type="caution">
    <text evidence="1">The sequence shown here is derived from an EMBL/GenBank/DDBJ whole genome shotgun (WGS) entry which is preliminary data.</text>
</comment>
<sequence>MTINCAALAVVSHTSGNETNKDSKCHRGLFRRIVGKLQWLKGSMPKKCDLYSVAGDRKKSIRKRKRRHLRSARHIMNLRMLCKKQQGTINRLIQENDCLHVERDDFAHWLHDADNEIARLRFLYVPGSNDFADSDIGPMQPDILEEVGQQVGDYKLGKQLGKGGFGEV</sequence>
<evidence type="ECO:0000313" key="1">
    <source>
        <dbReference type="EMBL" id="CAB9503662.1"/>
    </source>
</evidence>
<dbReference type="EMBL" id="CAICTM010000172">
    <property type="protein sequence ID" value="CAB9503662.1"/>
    <property type="molecule type" value="Genomic_DNA"/>
</dbReference>
<dbReference type="AlphaFoldDB" id="A0A9N8DJ63"/>
<evidence type="ECO:0000313" key="2">
    <source>
        <dbReference type="Proteomes" id="UP001153069"/>
    </source>
</evidence>
<keyword evidence="2" id="KW-1185">Reference proteome</keyword>
<dbReference type="Proteomes" id="UP001153069">
    <property type="component" value="Unassembled WGS sequence"/>
</dbReference>
<name>A0A9N8DJ63_9STRA</name>
<proteinExistence type="predicted"/>
<gene>
    <name evidence="1" type="ORF">SEMRO_173_G076180.1</name>
</gene>
<reference evidence="1" key="1">
    <citation type="submission" date="2020-06" db="EMBL/GenBank/DDBJ databases">
        <authorList>
            <consortium name="Plant Systems Biology data submission"/>
        </authorList>
    </citation>
    <scope>NUCLEOTIDE SEQUENCE</scope>
    <source>
        <strain evidence="1">D6</strain>
    </source>
</reference>
<protein>
    <submittedName>
        <fullName evidence="1">Uncharacterized protein</fullName>
    </submittedName>
</protein>
<accession>A0A9N8DJ63</accession>
<organism evidence="1 2">
    <name type="scientific">Seminavis robusta</name>
    <dbReference type="NCBI Taxonomy" id="568900"/>
    <lineage>
        <taxon>Eukaryota</taxon>
        <taxon>Sar</taxon>
        <taxon>Stramenopiles</taxon>
        <taxon>Ochrophyta</taxon>
        <taxon>Bacillariophyta</taxon>
        <taxon>Bacillariophyceae</taxon>
        <taxon>Bacillariophycidae</taxon>
        <taxon>Naviculales</taxon>
        <taxon>Naviculaceae</taxon>
        <taxon>Seminavis</taxon>
    </lineage>
</organism>